<evidence type="ECO:0000256" key="1">
    <source>
        <dbReference type="SAM" id="MobiDB-lite"/>
    </source>
</evidence>
<evidence type="ECO:0008006" key="4">
    <source>
        <dbReference type="Google" id="ProtNLM"/>
    </source>
</evidence>
<keyword evidence="2" id="KW-1133">Transmembrane helix</keyword>
<dbReference type="AlphaFoldDB" id="A0A022W5M2"/>
<organism evidence="3">
    <name type="scientific">Trichophyton rubrum CBS 288.86</name>
    <dbReference type="NCBI Taxonomy" id="1215330"/>
    <lineage>
        <taxon>Eukaryota</taxon>
        <taxon>Fungi</taxon>
        <taxon>Dikarya</taxon>
        <taxon>Ascomycota</taxon>
        <taxon>Pezizomycotina</taxon>
        <taxon>Eurotiomycetes</taxon>
        <taxon>Eurotiomycetidae</taxon>
        <taxon>Onygenales</taxon>
        <taxon>Arthrodermataceae</taxon>
        <taxon>Trichophyton</taxon>
    </lineage>
</organism>
<feature type="region of interest" description="Disordered" evidence="1">
    <location>
        <begin position="179"/>
        <end position="230"/>
    </location>
</feature>
<dbReference type="PANTHER" id="PTHR35519:SF2">
    <property type="entry name" value="PH DOMAIN PROTEIN"/>
    <property type="match status" value="1"/>
</dbReference>
<evidence type="ECO:0000313" key="3">
    <source>
        <dbReference type="EMBL" id="EZF53720.1"/>
    </source>
</evidence>
<accession>A0A022W5M2</accession>
<dbReference type="PANTHER" id="PTHR35519">
    <property type="entry name" value="MEMBRANE PROTEINS"/>
    <property type="match status" value="1"/>
</dbReference>
<name>A0A022W5M2_TRIRU</name>
<evidence type="ECO:0000256" key="2">
    <source>
        <dbReference type="SAM" id="Phobius"/>
    </source>
</evidence>
<feature type="transmembrane region" description="Helical" evidence="2">
    <location>
        <begin position="127"/>
        <end position="147"/>
    </location>
</feature>
<protein>
    <recommendedName>
        <fullName evidence="4">PH domain-containing protein</fullName>
    </recommendedName>
</protein>
<sequence>MASYIIGALSKKVLKESAENHFGKEDPYFESVPATNMFGQQKMKKRRRAAPEGISTHDAKILTKVKRRAYRLDLSLCNFCGIRFGWGSVIGLVPAFGDVVDALFALMVVMTCRQVEGGLPTSLQLQMVFNVFFDFVVGLIPFLGDLLDALYKCNTRNAVLLESYLKEKGQNNLARLEEGNRTVVTSGGRRPSMRRNNTEPTMHHDEPQRPSPTRLPRENRRSNTSRSHRR</sequence>
<reference evidence="3" key="1">
    <citation type="submission" date="2014-02" db="EMBL/GenBank/DDBJ databases">
        <title>The Genome Sequence of Trichophyton rubrum (morphotype fischeri) CBS 288.86.</title>
        <authorList>
            <consortium name="The Broad Institute Genomics Platform"/>
            <person name="Cuomo C.A."/>
            <person name="White T.C."/>
            <person name="Graser Y."/>
            <person name="Martinez-Rossi N."/>
            <person name="Heitman J."/>
            <person name="Young S.K."/>
            <person name="Zeng Q."/>
            <person name="Gargeya S."/>
            <person name="Abouelleil A."/>
            <person name="Alvarado L."/>
            <person name="Chapman S.B."/>
            <person name="Gainer-Dewar J."/>
            <person name="Goldberg J."/>
            <person name="Griggs A."/>
            <person name="Gujja S."/>
            <person name="Hansen M."/>
            <person name="Howarth C."/>
            <person name="Imamovic A."/>
            <person name="Larimer J."/>
            <person name="Martinez D."/>
            <person name="Murphy C."/>
            <person name="Pearson M.D."/>
            <person name="Persinoti G."/>
            <person name="Poon T."/>
            <person name="Priest M."/>
            <person name="Roberts A.D."/>
            <person name="Saif S."/>
            <person name="Shea T.D."/>
            <person name="Sykes S.N."/>
            <person name="Wortman J."/>
            <person name="Nusbaum C."/>
            <person name="Birren B."/>
        </authorList>
    </citation>
    <scope>NUCLEOTIDE SEQUENCE [LARGE SCALE GENOMIC DNA]</scope>
    <source>
        <strain evidence="3">CBS 288.86</strain>
    </source>
</reference>
<dbReference type="Proteomes" id="UP000023758">
    <property type="component" value="Unassembled WGS sequence"/>
</dbReference>
<keyword evidence="2" id="KW-0472">Membrane</keyword>
<keyword evidence="2" id="KW-0812">Transmembrane</keyword>
<dbReference type="OrthoDB" id="2103474at2759"/>
<dbReference type="InterPro" id="IPR025187">
    <property type="entry name" value="DUF4112"/>
</dbReference>
<dbReference type="EMBL" id="KK207805">
    <property type="protein sequence ID" value="EZF53720.1"/>
    <property type="molecule type" value="Genomic_DNA"/>
</dbReference>
<gene>
    <name evidence="3" type="ORF">H103_03384</name>
</gene>
<dbReference type="Pfam" id="PF13430">
    <property type="entry name" value="DUF4112"/>
    <property type="match status" value="1"/>
</dbReference>
<proteinExistence type="predicted"/>
<dbReference type="HOGENOM" id="CLU_067862_1_0_1"/>
<feature type="transmembrane region" description="Helical" evidence="2">
    <location>
        <begin position="76"/>
        <end position="97"/>
    </location>
</feature>